<dbReference type="PATRIC" id="fig|1218565.3.peg.1597"/>
<evidence type="ECO:0000313" key="1">
    <source>
        <dbReference type="EMBL" id="EMJ95798.1"/>
    </source>
</evidence>
<gene>
    <name evidence="1" type="ORF">LEP1GSC194_3323</name>
</gene>
<protein>
    <submittedName>
        <fullName evidence="1">Uncharacterized protein</fullName>
    </submittedName>
</protein>
<dbReference type="Proteomes" id="UP000011988">
    <property type="component" value="Unassembled WGS sequence"/>
</dbReference>
<sequence length="56" mass="6409">MIGSRAAGSSLSGKFRLAETKTFLKSLQKLKLSELHERLRLSGNCRNRKDAYKKRK</sequence>
<dbReference type="AlphaFoldDB" id="M6D3K7"/>
<reference evidence="1 2" key="1">
    <citation type="submission" date="2013-01" db="EMBL/GenBank/DDBJ databases">
        <authorList>
            <person name="Harkins D.M."/>
            <person name="Durkin A.S."/>
            <person name="Brinkac L.M."/>
            <person name="Haft D.H."/>
            <person name="Selengut J.D."/>
            <person name="Sanka R."/>
            <person name="DePew J."/>
            <person name="Purushe J."/>
            <person name="Galloway R.L."/>
            <person name="Vinetz J.M."/>
            <person name="Sutton G.G."/>
            <person name="Nierman W.C."/>
            <person name="Fouts D.E."/>
        </authorList>
    </citation>
    <scope>NUCLEOTIDE SEQUENCE [LARGE SCALE GENOMIC DNA]</scope>
    <source>
        <strain evidence="1 2">79601</strain>
    </source>
</reference>
<organism evidence="1 2">
    <name type="scientific">Leptospira alstonii serovar Sichuan str. 79601</name>
    <dbReference type="NCBI Taxonomy" id="1218565"/>
    <lineage>
        <taxon>Bacteria</taxon>
        <taxon>Pseudomonadati</taxon>
        <taxon>Spirochaetota</taxon>
        <taxon>Spirochaetia</taxon>
        <taxon>Leptospirales</taxon>
        <taxon>Leptospiraceae</taxon>
        <taxon>Leptospira</taxon>
    </lineage>
</organism>
<dbReference type="EMBL" id="ANIK01000029">
    <property type="protein sequence ID" value="EMJ95798.1"/>
    <property type="molecule type" value="Genomic_DNA"/>
</dbReference>
<proteinExistence type="predicted"/>
<accession>M6D3K7</accession>
<comment type="caution">
    <text evidence="1">The sequence shown here is derived from an EMBL/GenBank/DDBJ whole genome shotgun (WGS) entry which is preliminary data.</text>
</comment>
<evidence type="ECO:0000313" key="2">
    <source>
        <dbReference type="Proteomes" id="UP000011988"/>
    </source>
</evidence>
<name>M6D3K7_9LEPT</name>